<gene>
    <name evidence="1" type="ORF">LSALG_LOCUS42231</name>
</gene>
<sequence>MSLKSVTTTLRLGFMSGGVARGWIACTNNWYQSLGFVKRNKARLRVGFTKRVALCSSADAVGTRVSGDEVKASCGSKVNRGHEVVSVRHWLMAQKLVHLVGFFDGCLLFCGVRQGGAYSDGKSKFLCFLDRWKKALVSQEVLGENGFCVVNNNSRV</sequence>
<name>A0AA36A3K2_LACSI</name>
<keyword evidence="2" id="KW-1185">Reference proteome</keyword>
<reference evidence="1" key="1">
    <citation type="submission" date="2023-04" db="EMBL/GenBank/DDBJ databases">
        <authorList>
            <person name="Vijverberg K."/>
            <person name="Xiong W."/>
            <person name="Schranz E."/>
        </authorList>
    </citation>
    <scope>NUCLEOTIDE SEQUENCE</scope>
</reference>
<dbReference type="Proteomes" id="UP001177003">
    <property type="component" value="Chromosome 9"/>
</dbReference>
<accession>A0AA36A3K2</accession>
<protein>
    <submittedName>
        <fullName evidence="1">Uncharacterized protein</fullName>
    </submittedName>
</protein>
<evidence type="ECO:0000313" key="2">
    <source>
        <dbReference type="Proteomes" id="UP001177003"/>
    </source>
</evidence>
<dbReference type="EMBL" id="OX465085">
    <property type="protein sequence ID" value="CAI9303818.1"/>
    <property type="molecule type" value="Genomic_DNA"/>
</dbReference>
<organism evidence="1 2">
    <name type="scientific">Lactuca saligna</name>
    <name type="common">Willowleaf lettuce</name>
    <dbReference type="NCBI Taxonomy" id="75948"/>
    <lineage>
        <taxon>Eukaryota</taxon>
        <taxon>Viridiplantae</taxon>
        <taxon>Streptophyta</taxon>
        <taxon>Embryophyta</taxon>
        <taxon>Tracheophyta</taxon>
        <taxon>Spermatophyta</taxon>
        <taxon>Magnoliopsida</taxon>
        <taxon>eudicotyledons</taxon>
        <taxon>Gunneridae</taxon>
        <taxon>Pentapetalae</taxon>
        <taxon>asterids</taxon>
        <taxon>campanulids</taxon>
        <taxon>Asterales</taxon>
        <taxon>Asteraceae</taxon>
        <taxon>Cichorioideae</taxon>
        <taxon>Cichorieae</taxon>
        <taxon>Lactucinae</taxon>
        <taxon>Lactuca</taxon>
    </lineage>
</organism>
<proteinExistence type="predicted"/>
<dbReference type="AlphaFoldDB" id="A0AA36A3K2"/>
<evidence type="ECO:0000313" key="1">
    <source>
        <dbReference type="EMBL" id="CAI9303818.1"/>
    </source>
</evidence>